<keyword evidence="4" id="KW-0479">Metal-binding</keyword>
<keyword evidence="9" id="KW-1185">Reference proteome</keyword>
<evidence type="ECO:0000256" key="5">
    <source>
        <dbReference type="PIRSR" id="PIRSR601820-3"/>
    </source>
</evidence>
<evidence type="ECO:0000313" key="9">
    <source>
        <dbReference type="Proteomes" id="UP001175271"/>
    </source>
</evidence>
<dbReference type="GO" id="GO:0008191">
    <property type="term" value="F:metalloendopeptidase inhibitor activity"/>
    <property type="evidence" value="ECO:0007669"/>
    <property type="project" value="InterPro"/>
</dbReference>
<dbReference type="GO" id="GO:0046872">
    <property type="term" value="F:metal ion binding"/>
    <property type="evidence" value="ECO:0007669"/>
    <property type="project" value="UniProtKB-KW"/>
</dbReference>
<keyword evidence="2" id="KW-0964">Secreted</keyword>
<feature type="domain" description="NTR" evidence="7">
    <location>
        <begin position="18"/>
        <end position="146"/>
    </location>
</feature>
<dbReference type="EMBL" id="JAUCMV010000001">
    <property type="protein sequence ID" value="KAK0427025.1"/>
    <property type="molecule type" value="Genomic_DNA"/>
</dbReference>
<dbReference type="GO" id="GO:0002020">
    <property type="term" value="F:protease binding"/>
    <property type="evidence" value="ECO:0007669"/>
    <property type="project" value="TreeGrafter"/>
</dbReference>
<keyword evidence="4" id="KW-0862">Zinc</keyword>
<dbReference type="GO" id="GO:0005615">
    <property type="term" value="C:extracellular space"/>
    <property type="evidence" value="ECO:0007669"/>
    <property type="project" value="TreeGrafter"/>
</dbReference>
<dbReference type="InterPro" id="IPR001820">
    <property type="entry name" value="TIMP"/>
</dbReference>
<feature type="disulfide bond" evidence="5">
    <location>
        <begin position="18"/>
        <end position="83"/>
    </location>
</feature>
<dbReference type="Pfam" id="PF00965">
    <property type="entry name" value="TIMP"/>
    <property type="match status" value="1"/>
</dbReference>
<feature type="binding site" evidence="4">
    <location>
        <position position="18"/>
    </location>
    <ligand>
        <name>Zn(2+)</name>
        <dbReference type="ChEBI" id="CHEBI:29105"/>
        <note>ligand shared with metalloproteinase partner</note>
    </ligand>
</feature>
<feature type="chain" id="PRO_5041209268" description="NTR domain-containing protein" evidence="6">
    <location>
        <begin position="18"/>
        <end position="146"/>
    </location>
</feature>
<dbReference type="GO" id="GO:0031012">
    <property type="term" value="C:extracellular matrix"/>
    <property type="evidence" value="ECO:0007669"/>
    <property type="project" value="TreeGrafter"/>
</dbReference>
<evidence type="ECO:0000313" key="8">
    <source>
        <dbReference type="EMBL" id="KAK0427025.1"/>
    </source>
</evidence>
<dbReference type="InterPro" id="IPR008993">
    <property type="entry name" value="TIMP-like_OB-fold"/>
</dbReference>
<evidence type="ECO:0000256" key="4">
    <source>
        <dbReference type="PIRSR" id="PIRSR601820-1"/>
    </source>
</evidence>
<organism evidence="8 9">
    <name type="scientific">Steinernema hermaphroditum</name>
    <dbReference type="NCBI Taxonomy" id="289476"/>
    <lineage>
        <taxon>Eukaryota</taxon>
        <taxon>Metazoa</taxon>
        <taxon>Ecdysozoa</taxon>
        <taxon>Nematoda</taxon>
        <taxon>Chromadorea</taxon>
        <taxon>Rhabditida</taxon>
        <taxon>Tylenchina</taxon>
        <taxon>Panagrolaimomorpha</taxon>
        <taxon>Strongyloidoidea</taxon>
        <taxon>Steinernematidae</taxon>
        <taxon>Steinernema</taxon>
    </lineage>
</organism>
<dbReference type="PANTHER" id="PTHR11844">
    <property type="entry name" value="METALLOPROTEASE INHIBITOR"/>
    <property type="match status" value="1"/>
</dbReference>
<accession>A0AA39MB04</accession>
<keyword evidence="6" id="KW-0732">Signal</keyword>
<comment type="caution">
    <text evidence="8">The sequence shown here is derived from an EMBL/GenBank/DDBJ whole genome shotgun (WGS) entry which is preliminary data.</text>
</comment>
<sequence length="146" mass="16174">MAVFVFFLAGLISVAFGCSCDHREPREKFCFSEFVGVVTTFATEALKDGTTVYATAVNRIFKSSDRLALPVIEVVTDSLEEKCGLPHLKNATQYLLNGNAVVAPIKTELIKYALQIDSCSQLSTEPWDHIPHDIKKALENESYKPC</sequence>
<protein>
    <recommendedName>
        <fullName evidence="7">NTR domain-containing protein</fullName>
    </recommendedName>
</protein>
<dbReference type="SUPFAM" id="SSF50242">
    <property type="entry name" value="TIMP-like"/>
    <property type="match status" value="1"/>
</dbReference>
<dbReference type="PROSITE" id="PS50189">
    <property type="entry name" value="NTR"/>
    <property type="match status" value="1"/>
</dbReference>
<comment type="subcellular location">
    <subcellularLocation>
        <location evidence="1">Secreted</location>
    </subcellularLocation>
</comment>
<name>A0AA39MB04_9BILA</name>
<dbReference type="GO" id="GO:0051045">
    <property type="term" value="P:negative regulation of membrane protein ectodomain proteolysis"/>
    <property type="evidence" value="ECO:0007669"/>
    <property type="project" value="TreeGrafter"/>
</dbReference>
<dbReference type="Proteomes" id="UP001175271">
    <property type="component" value="Unassembled WGS sequence"/>
</dbReference>
<dbReference type="PANTHER" id="PTHR11844:SF25">
    <property type="entry name" value="NTR DOMAIN-CONTAINING PROTEIN"/>
    <property type="match status" value="1"/>
</dbReference>
<dbReference type="AlphaFoldDB" id="A0AA39MB04"/>
<keyword evidence="3 5" id="KW-1015">Disulfide bond</keyword>
<proteinExistence type="predicted"/>
<gene>
    <name evidence="8" type="ORF">QR680_010024</name>
</gene>
<evidence type="ECO:0000256" key="2">
    <source>
        <dbReference type="ARBA" id="ARBA00022525"/>
    </source>
</evidence>
<evidence type="ECO:0000256" key="3">
    <source>
        <dbReference type="ARBA" id="ARBA00023157"/>
    </source>
</evidence>
<evidence type="ECO:0000259" key="7">
    <source>
        <dbReference type="PROSITE" id="PS50189"/>
    </source>
</evidence>
<feature type="signal peptide" evidence="6">
    <location>
        <begin position="1"/>
        <end position="17"/>
    </location>
</feature>
<reference evidence="8" key="1">
    <citation type="submission" date="2023-06" db="EMBL/GenBank/DDBJ databases">
        <title>Genomic analysis of the entomopathogenic nematode Steinernema hermaphroditum.</title>
        <authorList>
            <person name="Schwarz E.M."/>
            <person name="Heppert J.K."/>
            <person name="Baniya A."/>
            <person name="Schwartz H.T."/>
            <person name="Tan C.-H."/>
            <person name="Antoshechkin I."/>
            <person name="Sternberg P.W."/>
            <person name="Goodrich-Blair H."/>
            <person name="Dillman A.R."/>
        </authorList>
    </citation>
    <scope>NUCLEOTIDE SEQUENCE</scope>
    <source>
        <strain evidence="8">PS9179</strain>
        <tissue evidence="8">Whole animal</tissue>
    </source>
</reference>
<dbReference type="Gene3D" id="2.40.50.120">
    <property type="match status" value="1"/>
</dbReference>
<dbReference type="InterPro" id="IPR001134">
    <property type="entry name" value="Netrin_domain"/>
</dbReference>
<evidence type="ECO:0000256" key="1">
    <source>
        <dbReference type="ARBA" id="ARBA00004613"/>
    </source>
</evidence>
<evidence type="ECO:0000256" key="6">
    <source>
        <dbReference type="SAM" id="SignalP"/>
    </source>
</evidence>